<sequence length="358" mass="40814">MCPPSTNWYSPLAIGYSPEIVPWMTARSKNYANPCAGSTLSKVHTFMRQLRVVVLGLREKLDDVNEEIKSLSKMREGMARSLDQLSLELNQDKCEAVIKRPRFIKNRTREAKVDLWERGSDTVRMDRVQMLRAQAKIRKQYTYVKEQLQELSRIRNRILVITRERTRVLDLFPDVIVASTRKKQDKQEQQRTRSHQVMLQYASNKPGLNKSGTRATPNGDAQKFVKTGQNLKAAKSEMDFRKTLINKSTGRSKSAGPEKNTEKRKEAWTDNSATKCLCDIGGGHLPPVMTSECQDAINSVVQVRKSSQALRRQIHQVVEESFLVDQTVSPAKEPEQHGQYYGVACGGRSPHKRAMFIH</sequence>
<reference evidence="4" key="1">
    <citation type="submission" date="2003-08" db="EMBL/GenBank/DDBJ databases">
        <authorList>
            <person name="Birren B."/>
            <person name="Nusbaum C."/>
            <person name="Abebe A."/>
            <person name="Abouelleil A."/>
            <person name="Adekoya E."/>
            <person name="Ait-zahra M."/>
            <person name="Allen N."/>
            <person name="Allen T."/>
            <person name="An P."/>
            <person name="Anderson M."/>
            <person name="Anderson S."/>
            <person name="Arachchi H."/>
            <person name="Armbruster J."/>
            <person name="Bachantsang P."/>
            <person name="Baldwin J."/>
            <person name="Barry A."/>
            <person name="Bayul T."/>
            <person name="Blitshsteyn B."/>
            <person name="Bloom T."/>
            <person name="Blye J."/>
            <person name="Boguslavskiy L."/>
            <person name="Borowsky M."/>
            <person name="Boukhgalter B."/>
            <person name="Brunache A."/>
            <person name="Butler J."/>
            <person name="Calixte N."/>
            <person name="Calvo S."/>
            <person name="Camarata J."/>
            <person name="Campo K."/>
            <person name="Chang J."/>
            <person name="Cheshatsang Y."/>
            <person name="Citroen M."/>
            <person name="Collymore A."/>
            <person name="Considine T."/>
            <person name="Cook A."/>
            <person name="Cooke P."/>
            <person name="Corum B."/>
            <person name="Cuomo C."/>
            <person name="David R."/>
            <person name="Dawoe T."/>
            <person name="Degray S."/>
            <person name="Dodge S."/>
            <person name="Dooley K."/>
            <person name="Dorje P."/>
            <person name="Dorjee K."/>
            <person name="Dorris L."/>
            <person name="Duffey N."/>
            <person name="Dupes A."/>
            <person name="Elkins T."/>
            <person name="Engels R."/>
            <person name="Erickson J."/>
            <person name="Farina A."/>
            <person name="Faro S."/>
            <person name="Ferreira P."/>
            <person name="Fischer H."/>
            <person name="Fitzgerald M."/>
            <person name="Foley K."/>
            <person name="Gage D."/>
            <person name="Galagan J."/>
            <person name="Gearin G."/>
            <person name="Gnerre S."/>
            <person name="Gnirke A."/>
            <person name="Goyette A."/>
            <person name="Graham J."/>
            <person name="Grandbois E."/>
            <person name="Gyaltsen K."/>
            <person name="Hafez N."/>
            <person name="Hagopian D."/>
            <person name="Hagos B."/>
            <person name="Hall J."/>
            <person name="Hatcher B."/>
            <person name="Heller A."/>
            <person name="Higgins H."/>
            <person name="Honan T."/>
            <person name="Horn A."/>
            <person name="Houde N."/>
            <person name="Hughes L."/>
            <person name="Hulme W."/>
            <person name="Husby E."/>
            <person name="Iliev I."/>
            <person name="Jaffe D."/>
            <person name="Jones C."/>
            <person name="Kamal M."/>
            <person name="Kamat A."/>
            <person name="Kamvysselis M."/>
            <person name="Karlsson E."/>
            <person name="Kells C."/>
            <person name="Kieu A."/>
            <person name="Kisner P."/>
            <person name="Kodira C."/>
            <person name="Kulbokas E."/>
            <person name="Labutti K."/>
            <person name="Lama D."/>
            <person name="Landers T."/>
            <person name="Leger J."/>
            <person name="Levine S."/>
            <person name="Lewis D."/>
            <person name="Lewis T."/>
            <person name="Lindblad-toh K."/>
            <person name="Liu X."/>
            <person name="Lokyitsang T."/>
            <person name="Lokyitsang Y."/>
            <person name="Lucien O."/>
            <person name="Lui A."/>
            <person name="Ma L.J."/>
            <person name="Mabbitt R."/>
            <person name="Macdonald J."/>
            <person name="Maclean C."/>
            <person name="Major J."/>
            <person name="Manning J."/>
            <person name="Marabella R."/>
            <person name="Maru K."/>
            <person name="Matthews C."/>
            <person name="Mauceli E."/>
            <person name="Mccarthy M."/>
            <person name="Mcdonough S."/>
            <person name="Mcghee T."/>
            <person name="Meldrim J."/>
            <person name="Meneus L."/>
            <person name="Mesirov J."/>
            <person name="Mihalev A."/>
            <person name="Mihova T."/>
            <person name="Mikkelsen T."/>
            <person name="Mlenga V."/>
            <person name="Moru K."/>
            <person name="Mozes J."/>
            <person name="Mulrain L."/>
            <person name="Munson G."/>
            <person name="Naylor J."/>
            <person name="Newes C."/>
            <person name="Nguyen C."/>
            <person name="Nguyen N."/>
            <person name="Nguyen T."/>
            <person name="Nicol R."/>
            <person name="Nielsen C."/>
            <person name="Nizzari M."/>
            <person name="Norbu C."/>
            <person name="Norbu N."/>
            <person name="O'donnell P."/>
            <person name="Okoawo O."/>
            <person name="O'leary S."/>
            <person name="Omotosho B."/>
            <person name="O'neill K."/>
            <person name="Osman S."/>
            <person name="Parker S."/>
            <person name="Perrin D."/>
            <person name="Phunkhang P."/>
            <person name="Piqani B."/>
            <person name="Purcell S."/>
            <person name="Rachupka T."/>
            <person name="Ramasamy U."/>
            <person name="Rameau R."/>
            <person name="Ray V."/>
            <person name="Raymond C."/>
            <person name="Retta R."/>
            <person name="Richardson S."/>
            <person name="Rise C."/>
            <person name="Rodriguez J."/>
            <person name="Rogers J."/>
            <person name="Rogov P."/>
            <person name="Rutman M."/>
            <person name="Schupbach R."/>
            <person name="Seaman C."/>
            <person name="Settipalli S."/>
            <person name="Sharpe T."/>
            <person name="Sheridan J."/>
            <person name="Sherpa N."/>
            <person name="Shi J."/>
            <person name="Smirnov S."/>
            <person name="Smith C."/>
            <person name="Sougnez C."/>
            <person name="Spencer B."/>
            <person name="Stalker J."/>
            <person name="Stange-thomann N."/>
            <person name="Stavropoulos S."/>
            <person name="Stetson K."/>
            <person name="Stone C."/>
            <person name="Stone S."/>
            <person name="Stubbs M."/>
            <person name="Talamas J."/>
            <person name="Tchuinga P."/>
            <person name="Tenzing P."/>
            <person name="Tesfaye S."/>
            <person name="Theodore J."/>
            <person name="Thoulutsang Y."/>
            <person name="Topham K."/>
            <person name="Towey S."/>
            <person name="Tsamla T."/>
            <person name="Tsomo N."/>
            <person name="Vallee D."/>
            <person name="Vassiliev H."/>
            <person name="Venkataraman V."/>
            <person name="Vinson J."/>
            <person name="Vo A."/>
            <person name="Wade C."/>
            <person name="Wang S."/>
            <person name="Wangchuk T."/>
            <person name="Wangdi T."/>
            <person name="Whittaker C."/>
            <person name="Wilkinson J."/>
            <person name="Wu Y."/>
            <person name="Wyman D."/>
            <person name="Yadav S."/>
            <person name="Yang S."/>
            <person name="Yang X."/>
            <person name="Yeager S."/>
            <person name="Yee E."/>
            <person name="Young G."/>
            <person name="Zainoun J."/>
            <person name="Zembeck L."/>
            <person name="Zimmer A."/>
            <person name="Zody M."/>
            <person name="Lander E."/>
        </authorList>
    </citation>
    <scope>NUCLEOTIDE SEQUENCE [LARGE SCALE GENOMIC DNA]</scope>
</reference>
<name>H2ZMP3_CIOSA</name>
<dbReference type="InterPro" id="IPR038949">
    <property type="entry name" value="TEKTL1"/>
</dbReference>
<dbReference type="Proteomes" id="UP000007875">
    <property type="component" value="Unassembled WGS sequence"/>
</dbReference>
<evidence type="ECO:0000313" key="4">
    <source>
        <dbReference type="Proteomes" id="UP000007875"/>
    </source>
</evidence>
<organism evidence="3 4">
    <name type="scientific">Ciona savignyi</name>
    <name type="common">Pacific transparent sea squirt</name>
    <dbReference type="NCBI Taxonomy" id="51511"/>
    <lineage>
        <taxon>Eukaryota</taxon>
        <taxon>Metazoa</taxon>
        <taxon>Chordata</taxon>
        <taxon>Tunicata</taxon>
        <taxon>Ascidiacea</taxon>
        <taxon>Phlebobranchia</taxon>
        <taxon>Cionidae</taxon>
        <taxon>Ciona</taxon>
    </lineage>
</organism>
<keyword evidence="1" id="KW-0175">Coiled coil</keyword>
<keyword evidence="4" id="KW-1185">Reference proteome</keyword>
<dbReference type="GeneTree" id="ENSGT00390000001292"/>
<dbReference type="AlphaFoldDB" id="H2ZMP3"/>
<evidence type="ECO:0000256" key="2">
    <source>
        <dbReference type="SAM" id="MobiDB-lite"/>
    </source>
</evidence>
<dbReference type="PANTHER" id="PTHR35081:SF1">
    <property type="entry name" value="COILED-COIL DOMAIN-CONTAINING PROTEIN 105"/>
    <property type="match status" value="1"/>
</dbReference>
<dbReference type="OMA" id="ANPCAGS"/>
<dbReference type="PANTHER" id="PTHR35081">
    <property type="entry name" value="COILED-COIL DOMAIN-CONTAINING PROTEIN 105"/>
    <property type="match status" value="1"/>
</dbReference>
<dbReference type="HOGENOM" id="CLU_773746_0_0_1"/>
<dbReference type="STRING" id="51511.ENSCSAVP00000018859"/>
<feature type="region of interest" description="Disordered" evidence="2">
    <location>
        <begin position="244"/>
        <end position="267"/>
    </location>
</feature>
<proteinExistence type="predicted"/>
<evidence type="ECO:0000313" key="3">
    <source>
        <dbReference type="Ensembl" id="ENSCSAVP00000018859.1"/>
    </source>
</evidence>
<accession>H2ZMP3</accession>
<evidence type="ECO:0000256" key="1">
    <source>
        <dbReference type="SAM" id="Coils"/>
    </source>
</evidence>
<feature type="coiled-coil region" evidence="1">
    <location>
        <begin position="47"/>
        <end position="74"/>
    </location>
</feature>
<reference evidence="3" key="2">
    <citation type="submission" date="2025-08" db="UniProtKB">
        <authorList>
            <consortium name="Ensembl"/>
        </authorList>
    </citation>
    <scope>IDENTIFICATION</scope>
</reference>
<dbReference type="Ensembl" id="ENSCSAVT00000019066.1">
    <property type="protein sequence ID" value="ENSCSAVP00000018859.1"/>
    <property type="gene ID" value="ENSCSAVG00000011084.1"/>
</dbReference>
<dbReference type="InParanoid" id="H2ZMP3"/>
<protein>
    <submittedName>
        <fullName evidence="3">Uncharacterized protein</fullName>
    </submittedName>
</protein>
<reference evidence="3" key="3">
    <citation type="submission" date="2025-09" db="UniProtKB">
        <authorList>
            <consortium name="Ensembl"/>
        </authorList>
    </citation>
    <scope>IDENTIFICATION</scope>
</reference>